<reference evidence="1 2" key="1">
    <citation type="submission" date="2009-09" db="EMBL/GenBank/DDBJ databases">
        <authorList>
            <person name="Weinstock G."/>
            <person name="Sodergren E."/>
            <person name="Clifton S."/>
            <person name="Fulton L."/>
            <person name="Fulton B."/>
            <person name="Courtney L."/>
            <person name="Fronick C."/>
            <person name="Harrison M."/>
            <person name="Strong C."/>
            <person name="Farmer C."/>
            <person name="Delahaunty K."/>
            <person name="Markovic C."/>
            <person name="Hall O."/>
            <person name="Minx P."/>
            <person name="Tomlinson C."/>
            <person name="Mitreva M."/>
            <person name="Nelson J."/>
            <person name="Hou S."/>
            <person name="Wollam A."/>
            <person name="Pepin K.H."/>
            <person name="Johnson M."/>
            <person name="Bhonagiri V."/>
            <person name="Nash W.E."/>
            <person name="Warren W."/>
            <person name="Chinwalla A."/>
            <person name="Mardis E.R."/>
            <person name="Wilson R.K."/>
        </authorList>
    </citation>
    <scope>NUCLEOTIDE SEQUENCE [LARGE SCALE GENOMIC DNA]</scope>
    <source>
        <strain evidence="1 2">F0319</strain>
    </source>
</reference>
<proteinExistence type="predicted"/>
<protein>
    <recommendedName>
        <fullName evidence="3">DUF3791 domain-containing protein</fullName>
    </recommendedName>
</protein>
<dbReference type="InterPro" id="IPR024269">
    <property type="entry name" value="DUF3791"/>
</dbReference>
<keyword evidence="2" id="KW-1185">Reference proteome</keyword>
<dbReference type="eggNOG" id="ENOG5032Z8V">
    <property type="taxonomic scope" value="Bacteria"/>
</dbReference>
<dbReference type="OrthoDB" id="9805037at2"/>
<comment type="caution">
    <text evidence="1">The sequence shown here is derived from an EMBL/GenBank/DDBJ whole genome shotgun (WGS) entry which is preliminary data.</text>
</comment>
<dbReference type="HOGENOM" id="CLU_180557_0_0_10"/>
<dbReference type="EMBL" id="ACVA01000031">
    <property type="protein sequence ID" value="EEX18851.1"/>
    <property type="molecule type" value="Genomic_DNA"/>
</dbReference>
<dbReference type="STRING" id="649761.HMPREF0973_01386"/>
<sequence>MDKEETKNKAEYFVAIISEFAKRKNLTDKQAYRYLKRYKAIELIDRFYGVMHTQSFRDVINDLITFCQRQGGALV</sequence>
<organism evidence="1 2">
    <name type="scientific">Prevotella veroralis F0319</name>
    <dbReference type="NCBI Taxonomy" id="649761"/>
    <lineage>
        <taxon>Bacteria</taxon>
        <taxon>Pseudomonadati</taxon>
        <taxon>Bacteroidota</taxon>
        <taxon>Bacteroidia</taxon>
        <taxon>Bacteroidales</taxon>
        <taxon>Prevotellaceae</taxon>
        <taxon>Prevotella</taxon>
    </lineage>
</organism>
<gene>
    <name evidence="1" type="ORF">HMPREF0973_01386</name>
</gene>
<evidence type="ECO:0000313" key="2">
    <source>
        <dbReference type="Proteomes" id="UP000003327"/>
    </source>
</evidence>
<dbReference type="Proteomes" id="UP000003327">
    <property type="component" value="Unassembled WGS sequence"/>
</dbReference>
<evidence type="ECO:0008006" key="3">
    <source>
        <dbReference type="Google" id="ProtNLM"/>
    </source>
</evidence>
<name>C9MP48_9BACT</name>
<dbReference type="AlphaFoldDB" id="C9MP48"/>
<evidence type="ECO:0000313" key="1">
    <source>
        <dbReference type="EMBL" id="EEX18851.1"/>
    </source>
</evidence>
<accession>C9MP48</accession>
<dbReference type="Pfam" id="PF12668">
    <property type="entry name" value="DUF3791"/>
    <property type="match status" value="1"/>
</dbReference>
<dbReference type="RefSeq" id="WP_004383047.1">
    <property type="nucleotide sequence ID" value="NZ_GG698713.1"/>
</dbReference>